<sequence>MSRKAVETNKAPQAIGPYSQAIDLGDLVFVSGQIPLNPETMEIVEGDIKQQTIQVMKNLSAVLAEAGLSFDHVAKFTIYLTDMNDFASLNDTYAAFLKAPYPARATVEVSQLPKGVKVEMDVIAKR</sequence>
<dbReference type="InterPro" id="IPR019897">
    <property type="entry name" value="RidA_CS"/>
</dbReference>
<dbReference type="RefSeq" id="WP_091496651.1">
    <property type="nucleotide sequence ID" value="NZ_FODJ01000004.1"/>
</dbReference>
<reference evidence="2 3" key="1">
    <citation type="submission" date="2016-10" db="EMBL/GenBank/DDBJ databases">
        <authorList>
            <person name="de Groot N.N."/>
        </authorList>
    </citation>
    <scope>NUCLEOTIDE SEQUENCE [LARGE SCALE GENOMIC DNA]</scope>
    <source>
        <strain evidence="2 3">CGMCC 1.10434</strain>
    </source>
</reference>
<dbReference type="InterPro" id="IPR006175">
    <property type="entry name" value="YjgF/YER057c/UK114"/>
</dbReference>
<dbReference type="OrthoDB" id="9803101at2"/>
<dbReference type="PANTHER" id="PTHR11803:SF39">
    <property type="entry name" value="2-IMINOBUTANOATE_2-IMINOPROPANOATE DEAMINASE"/>
    <property type="match status" value="1"/>
</dbReference>
<name>A0A1H8MJ37_9BACI</name>
<dbReference type="PANTHER" id="PTHR11803">
    <property type="entry name" value="2-IMINOBUTANOATE/2-IMINOPROPANOATE DEAMINASE RIDA"/>
    <property type="match status" value="1"/>
</dbReference>
<comment type="similarity">
    <text evidence="1">Belongs to the RutC family.</text>
</comment>
<protein>
    <submittedName>
        <fullName evidence="2">2-iminobutanoate/2-iminopropanoate deaminase</fullName>
    </submittedName>
</protein>
<evidence type="ECO:0000313" key="2">
    <source>
        <dbReference type="EMBL" id="SEO17452.1"/>
    </source>
</evidence>
<dbReference type="SUPFAM" id="SSF55298">
    <property type="entry name" value="YjgF-like"/>
    <property type="match status" value="1"/>
</dbReference>
<dbReference type="PROSITE" id="PS01094">
    <property type="entry name" value="UPF0076"/>
    <property type="match status" value="1"/>
</dbReference>
<evidence type="ECO:0000256" key="1">
    <source>
        <dbReference type="ARBA" id="ARBA00010552"/>
    </source>
</evidence>
<organism evidence="2 3">
    <name type="scientific">Amphibacillus marinus</name>
    <dbReference type="NCBI Taxonomy" id="872970"/>
    <lineage>
        <taxon>Bacteria</taxon>
        <taxon>Bacillati</taxon>
        <taxon>Bacillota</taxon>
        <taxon>Bacilli</taxon>
        <taxon>Bacillales</taxon>
        <taxon>Bacillaceae</taxon>
        <taxon>Amphibacillus</taxon>
    </lineage>
</organism>
<dbReference type="Gene3D" id="3.30.1330.40">
    <property type="entry name" value="RutC-like"/>
    <property type="match status" value="1"/>
</dbReference>
<dbReference type="GO" id="GO:0019239">
    <property type="term" value="F:deaminase activity"/>
    <property type="evidence" value="ECO:0007669"/>
    <property type="project" value="TreeGrafter"/>
</dbReference>
<dbReference type="InterPro" id="IPR006056">
    <property type="entry name" value="RidA"/>
</dbReference>
<gene>
    <name evidence="2" type="ORF">SAMN04488134_104176</name>
</gene>
<dbReference type="Proteomes" id="UP000199300">
    <property type="component" value="Unassembled WGS sequence"/>
</dbReference>
<dbReference type="InterPro" id="IPR035959">
    <property type="entry name" value="RutC-like_sf"/>
</dbReference>
<dbReference type="Pfam" id="PF01042">
    <property type="entry name" value="Ribonuc_L-PSP"/>
    <property type="match status" value="1"/>
</dbReference>
<dbReference type="GO" id="GO:0005829">
    <property type="term" value="C:cytosol"/>
    <property type="evidence" value="ECO:0007669"/>
    <property type="project" value="TreeGrafter"/>
</dbReference>
<keyword evidence="3" id="KW-1185">Reference proteome</keyword>
<proteinExistence type="inferred from homology"/>
<evidence type="ECO:0000313" key="3">
    <source>
        <dbReference type="Proteomes" id="UP000199300"/>
    </source>
</evidence>
<dbReference type="AlphaFoldDB" id="A0A1H8MJ37"/>
<dbReference type="CDD" id="cd00448">
    <property type="entry name" value="YjgF_YER057c_UK114_family"/>
    <property type="match status" value="1"/>
</dbReference>
<dbReference type="STRING" id="872970.SAMN04488134_104176"/>
<dbReference type="FunFam" id="3.30.1330.40:FF:000001">
    <property type="entry name" value="L-PSP family endoribonuclease"/>
    <property type="match status" value="1"/>
</dbReference>
<dbReference type="EMBL" id="FODJ01000004">
    <property type="protein sequence ID" value="SEO17452.1"/>
    <property type="molecule type" value="Genomic_DNA"/>
</dbReference>
<accession>A0A1H8MJ37</accession>
<dbReference type="NCBIfam" id="TIGR00004">
    <property type="entry name" value="Rid family detoxifying hydrolase"/>
    <property type="match status" value="1"/>
</dbReference>